<dbReference type="Proteomes" id="UP000321934">
    <property type="component" value="Chromosome"/>
</dbReference>
<keyword evidence="1" id="KW-0812">Transmembrane</keyword>
<feature type="transmembrane region" description="Helical" evidence="1">
    <location>
        <begin position="106"/>
        <end position="130"/>
    </location>
</feature>
<keyword evidence="1" id="KW-1133">Transmembrane helix</keyword>
<evidence type="ECO:0000256" key="1">
    <source>
        <dbReference type="SAM" id="Phobius"/>
    </source>
</evidence>
<sequence length="134" mass="15339">MSYTKLLLSIVLVFLSFMLTDCLIHGNILMSSYNETASLWRSQNDMKLGLIQLVNFLISITICLSYVYFVTDKTLKNTLLYVFTIGFVMGISSGYITYATMPITNFIALTWFFGIITQKLIAGLILYFFYKKTV</sequence>
<keyword evidence="3" id="KW-1185">Reference proteome</keyword>
<evidence type="ECO:0000313" key="2">
    <source>
        <dbReference type="EMBL" id="QED23046.1"/>
    </source>
</evidence>
<gene>
    <name evidence="2" type="ORF">Deia_00238</name>
</gene>
<feature type="transmembrane region" description="Helical" evidence="1">
    <location>
        <begin position="50"/>
        <end position="71"/>
    </location>
</feature>
<protein>
    <submittedName>
        <fullName evidence="2">Uncharacterized protein</fullName>
    </submittedName>
</protein>
<evidence type="ECO:0000313" key="3">
    <source>
        <dbReference type="Proteomes" id="UP000321934"/>
    </source>
</evidence>
<name>A0A5B8XDF5_9RICK</name>
<reference evidence="2 3" key="1">
    <citation type="journal article" date="2019" name="ISME J.">
        <title>Deianiraea, an extracellular bacterium associated with the ciliate Paramecium, suggests an alternative scenario for the evolution of Rickettsiales.</title>
        <authorList>
            <person name="Castelli M."/>
            <person name="Sabaneyeva E."/>
            <person name="Lanzoni O."/>
            <person name="Lebedeva N."/>
            <person name="Floriano A.M."/>
            <person name="Gaiarsa S."/>
            <person name="Benken K."/>
            <person name="Modeo L."/>
            <person name="Bandi C."/>
            <person name="Potekhin A."/>
            <person name="Sassera D."/>
            <person name="Petroni G."/>
        </authorList>
    </citation>
    <scope>NUCLEOTIDE SEQUENCE [LARGE SCALE GENOMIC DNA]</scope>
    <source>
        <strain evidence="2">CyL4-1</strain>
    </source>
</reference>
<organism evidence="2 3">
    <name type="scientific">Candidatus Deianiraea vastatrix</name>
    <dbReference type="NCBI Taxonomy" id="2163644"/>
    <lineage>
        <taxon>Bacteria</taxon>
        <taxon>Pseudomonadati</taxon>
        <taxon>Pseudomonadota</taxon>
        <taxon>Alphaproteobacteria</taxon>
        <taxon>Rickettsiales</taxon>
        <taxon>Candidatus Deianiraeaceae</taxon>
        <taxon>Candidatus Deianiraea</taxon>
    </lineage>
</organism>
<dbReference type="EMBL" id="CP029077">
    <property type="protein sequence ID" value="QED23046.1"/>
    <property type="molecule type" value="Genomic_DNA"/>
</dbReference>
<keyword evidence="1" id="KW-0472">Membrane</keyword>
<feature type="transmembrane region" description="Helical" evidence="1">
    <location>
        <begin position="78"/>
        <end position="100"/>
    </location>
</feature>
<proteinExistence type="predicted"/>
<dbReference type="AlphaFoldDB" id="A0A5B8XDF5"/>
<accession>A0A5B8XDF5</accession>